<dbReference type="PANTHER" id="PTHR14969">
    <property type="entry name" value="SPHINGOSINE-1-PHOSPHATE PHOSPHOHYDROLASE"/>
    <property type="match status" value="1"/>
</dbReference>
<keyword evidence="6 10" id="KW-1133">Transmembrane helix</keyword>
<dbReference type="PATRIC" id="fig|43658.6.peg.5629"/>
<comment type="caution">
    <text evidence="12">The sequence shown here is derived from an EMBL/GenBank/DDBJ whole genome shotgun (WGS) entry which is preliminary data.</text>
</comment>
<dbReference type="SUPFAM" id="SSF48317">
    <property type="entry name" value="Acid phosphatase/Vanadium-dependent haloperoxidase"/>
    <property type="match status" value="1"/>
</dbReference>
<dbReference type="EC" id="3.6.1.27" evidence="2"/>
<evidence type="ECO:0000256" key="1">
    <source>
        <dbReference type="ARBA" id="ARBA00004651"/>
    </source>
</evidence>
<dbReference type="GO" id="GO:0050380">
    <property type="term" value="F:undecaprenyl-diphosphatase activity"/>
    <property type="evidence" value="ECO:0007669"/>
    <property type="project" value="UniProtKB-EC"/>
</dbReference>
<evidence type="ECO:0000256" key="3">
    <source>
        <dbReference type="ARBA" id="ARBA00022475"/>
    </source>
</evidence>
<feature type="transmembrane region" description="Helical" evidence="10">
    <location>
        <begin position="112"/>
        <end position="134"/>
    </location>
</feature>
<feature type="domain" description="Phosphatidic acid phosphatase type 2/haloperoxidase" evidence="11">
    <location>
        <begin position="60"/>
        <end position="167"/>
    </location>
</feature>
<keyword evidence="7 10" id="KW-0472">Membrane</keyword>
<dbReference type="InterPro" id="IPR000326">
    <property type="entry name" value="PAP2/HPO"/>
</dbReference>
<evidence type="ECO:0000256" key="10">
    <source>
        <dbReference type="SAM" id="Phobius"/>
    </source>
</evidence>
<feature type="transmembrane region" description="Helical" evidence="10">
    <location>
        <begin position="39"/>
        <end position="69"/>
    </location>
</feature>
<organism evidence="12 13">
    <name type="scientific">Pseudoalteromonas rubra</name>
    <dbReference type="NCBI Taxonomy" id="43658"/>
    <lineage>
        <taxon>Bacteria</taxon>
        <taxon>Pseudomonadati</taxon>
        <taxon>Pseudomonadota</taxon>
        <taxon>Gammaproteobacteria</taxon>
        <taxon>Alteromonadales</taxon>
        <taxon>Pseudoalteromonadaceae</taxon>
        <taxon>Pseudoalteromonas</taxon>
    </lineage>
</organism>
<dbReference type="PANTHER" id="PTHR14969:SF62">
    <property type="entry name" value="DECAPRENYLPHOSPHORYL-5-PHOSPHORIBOSE PHOSPHATASE RV3807C-RELATED"/>
    <property type="match status" value="1"/>
</dbReference>
<dbReference type="Gene3D" id="1.20.144.10">
    <property type="entry name" value="Phosphatidic acid phosphatase type 2/haloperoxidase"/>
    <property type="match status" value="1"/>
</dbReference>
<evidence type="ECO:0000256" key="4">
    <source>
        <dbReference type="ARBA" id="ARBA00022692"/>
    </source>
</evidence>
<gene>
    <name evidence="12" type="ORF">AC626_06065</name>
</gene>
<dbReference type="OrthoDB" id="9780507at2"/>
<feature type="transmembrane region" description="Helical" evidence="10">
    <location>
        <begin position="146"/>
        <end position="170"/>
    </location>
</feature>
<evidence type="ECO:0000256" key="7">
    <source>
        <dbReference type="ARBA" id="ARBA00023136"/>
    </source>
</evidence>
<sequence length="173" mass="18597">MKAQIIKLDTALYFALYKPECKPWFKMVMLALSKSGNGGLYVILGILSALFMGSVGQQFALCAVVAFAIERPLYLYLKNRIARIRPCDCLAVKAMLTPSDKFSMPSGHSAGAWLYATCLIEHFPALALPLMMWASGVSLSRIVVGVHYPIDVILGAVIGSGCAVLAIGVVGEL</sequence>
<evidence type="ECO:0000256" key="2">
    <source>
        <dbReference type="ARBA" id="ARBA00012374"/>
    </source>
</evidence>
<dbReference type="Proteomes" id="UP000036850">
    <property type="component" value="Unassembled WGS sequence"/>
</dbReference>
<dbReference type="Pfam" id="PF01569">
    <property type="entry name" value="PAP2"/>
    <property type="match status" value="1"/>
</dbReference>
<dbReference type="InterPro" id="IPR036938">
    <property type="entry name" value="PAP2/HPO_sf"/>
</dbReference>
<evidence type="ECO:0000256" key="8">
    <source>
        <dbReference type="ARBA" id="ARBA00032707"/>
    </source>
</evidence>
<keyword evidence="4 10" id="KW-0812">Transmembrane</keyword>
<evidence type="ECO:0000256" key="5">
    <source>
        <dbReference type="ARBA" id="ARBA00022801"/>
    </source>
</evidence>
<evidence type="ECO:0000313" key="12">
    <source>
        <dbReference type="EMBL" id="KNC68245.1"/>
    </source>
</evidence>
<reference evidence="13" key="1">
    <citation type="submission" date="2015-07" db="EMBL/GenBank/DDBJ databases">
        <title>Draft genome sequence of a Pseudoalteromonas rubra strain, OCN096, isolated from Kaneohe Bay, Oahu, Hawaii.</title>
        <authorList>
            <person name="Beurmann S."/>
            <person name="Ushijima B."/>
            <person name="Belcaid M."/>
            <person name="Callahan S.M."/>
            <person name="Aeby G.S."/>
        </authorList>
    </citation>
    <scope>NUCLEOTIDE SEQUENCE [LARGE SCALE GENOMIC DNA]</scope>
    <source>
        <strain evidence="13">OCN096</strain>
    </source>
</reference>
<dbReference type="EMBL" id="LFZX01000030">
    <property type="protein sequence ID" value="KNC68245.1"/>
    <property type="molecule type" value="Genomic_DNA"/>
</dbReference>
<accession>A0A0L0EV46</accession>
<dbReference type="GO" id="GO:0005886">
    <property type="term" value="C:plasma membrane"/>
    <property type="evidence" value="ECO:0007669"/>
    <property type="project" value="UniProtKB-SubCell"/>
</dbReference>
<evidence type="ECO:0000313" key="13">
    <source>
        <dbReference type="Proteomes" id="UP000036850"/>
    </source>
</evidence>
<keyword evidence="5" id="KW-0378">Hydrolase</keyword>
<dbReference type="AlphaFoldDB" id="A0A0L0EV46"/>
<dbReference type="SMART" id="SM00014">
    <property type="entry name" value="acidPPc"/>
    <property type="match status" value="1"/>
</dbReference>
<keyword evidence="3" id="KW-1003">Cell membrane</keyword>
<comment type="catalytic activity">
    <reaction evidence="9">
        <text>di-trans,octa-cis-undecaprenyl diphosphate + H2O = di-trans,octa-cis-undecaprenyl phosphate + phosphate + H(+)</text>
        <dbReference type="Rhea" id="RHEA:28094"/>
        <dbReference type="ChEBI" id="CHEBI:15377"/>
        <dbReference type="ChEBI" id="CHEBI:15378"/>
        <dbReference type="ChEBI" id="CHEBI:43474"/>
        <dbReference type="ChEBI" id="CHEBI:58405"/>
        <dbReference type="ChEBI" id="CHEBI:60392"/>
        <dbReference type="EC" id="3.6.1.27"/>
    </reaction>
</comment>
<evidence type="ECO:0000259" key="11">
    <source>
        <dbReference type="SMART" id="SM00014"/>
    </source>
</evidence>
<protein>
    <recommendedName>
        <fullName evidence="2">undecaprenyl-diphosphate phosphatase</fullName>
        <ecNumber evidence="2">3.6.1.27</ecNumber>
    </recommendedName>
    <alternativeName>
        <fullName evidence="8">Undecaprenyl pyrophosphate phosphatase</fullName>
    </alternativeName>
</protein>
<evidence type="ECO:0000256" key="9">
    <source>
        <dbReference type="ARBA" id="ARBA00047594"/>
    </source>
</evidence>
<name>A0A0L0EV46_9GAMM</name>
<evidence type="ECO:0000256" key="6">
    <source>
        <dbReference type="ARBA" id="ARBA00022989"/>
    </source>
</evidence>
<dbReference type="CDD" id="cd01610">
    <property type="entry name" value="PAP2_like"/>
    <property type="match status" value="1"/>
</dbReference>
<proteinExistence type="predicted"/>
<comment type="subcellular location">
    <subcellularLocation>
        <location evidence="1">Cell membrane</location>
        <topology evidence="1">Multi-pass membrane protein</topology>
    </subcellularLocation>
</comment>